<feature type="compositionally biased region" description="Polar residues" evidence="1">
    <location>
        <begin position="124"/>
        <end position="134"/>
    </location>
</feature>
<evidence type="ECO:0000313" key="3">
    <source>
        <dbReference type="Proteomes" id="UP000023152"/>
    </source>
</evidence>
<protein>
    <submittedName>
        <fullName evidence="2">Uncharacterized protein</fullName>
    </submittedName>
</protein>
<feature type="non-terminal residue" evidence="2">
    <location>
        <position position="230"/>
    </location>
</feature>
<comment type="caution">
    <text evidence="2">The sequence shown here is derived from an EMBL/GenBank/DDBJ whole genome shotgun (WGS) entry which is preliminary data.</text>
</comment>
<gene>
    <name evidence="2" type="ORF">RFI_11253</name>
</gene>
<evidence type="ECO:0000313" key="2">
    <source>
        <dbReference type="EMBL" id="ETO25884.1"/>
    </source>
</evidence>
<dbReference type="Proteomes" id="UP000023152">
    <property type="component" value="Unassembled WGS sequence"/>
</dbReference>
<feature type="compositionally biased region" description="Polar residues" evidence="1">
    <location>
        <begin position="202"/>
        <end position="217"/>
    </location>
</feature>
<proteinExistence type="predicted"/>
<feature type="compositionally biased region" description="Polar residues" evidence="1">
    <location>
        <begin position="1"/>
        <end position="23"/>
    </location>
</feature>
<sequence length="230" mass="24767">MKQRTHQMMTTQDYEKSLTTIQTPELPMEDTEEIKKDKLPELPPEDLDDIKKGSIPQLPDEDLSELRKGKKNFGKVKGAIPTLAKIDDDIELTAEGSHSKITPIEVDDANKNPDHLRLHIERVQTPTYATSSVRDVSHLGVGGKTDSPSAGGGGGVVDPASFSLASGSDTPRVKDDTAGGERRGSSRSRSHSPQRNSKGTDENTASSGRSRTRSPQRPSKAGDASADADQ</sequence>
<feature type="region of interest" description="Disordered" evidence="1">
    <location>
        <begin position="1"/>
        <end position="63"/>
    </location>
</feature>
<feature type="region of interest" description="Disordered" evidence="1">
    <location>
        <begin position="122"/>
        <end position="230"/>
    </location>
</feature>
<dbReference type="AlphaFoldDB" id="X6NJK3"/>
<feature type="compositionally biased region" description="Basic and acidic residues" evidence="1">
    <location>
        <begin position="171"/>
        <end position="184"/>
    </location>
</feature>
<evidence type="ECO:0000256" key="1">
    <source>
        <dbReference type="SAM" id="MobiDB-lite"/>
    </source>
</evidence>
<organism evidence="2 3">
    <name type="scientific">Reticulomyxa filosa</name>
    <dbReference type="NCBI Taxonomy" id="46433"/>
    <lineage>
        <taxon>Eukaryota</taxon>
        <taxon>Sar</taxon>
        <taxon>Rhizaria</taxon>
        <taxon>Retaria</taxon>
        <taxon>Foraminifera</taxon>
        <taxon>Monothalamids</taxon>
        <taxon>Reticulomyxidae</taxon>
        <taxon>Reticulomyxa</taxon>
    </lineage>
</organism>
<dbReference type="EMBL" id="ASPP01008230">
    <property type="protein sequence ID" value="ETO25884.1"/>
    <property type="molecule type" value="Genomic_DNA"/>
</dbReference>
<accession>X6NJK3</accession>
<name>X6NJK3_RETFI</name>
<reference evidence="2 3" key="1">
    <citation type="journal article" date="2013" name="Curr. Biol.">
        <title>The Genome of the Foraminiferan Reticulomyxa filosa.</title>
        <authorList>
            <person name="Glockner G."/>
            <person name="Hulsmann N."/>
            <person name="Schleicher M."/>
            <person name="Noegel A.A."/>
            <person name="Eichinger L."/>
            <person name="Gallinger C."/>
            <person name="Pawlowski J."/>
            <person name="Sierra R."/>
            <person name="Euteneuer U."/>
            <person name="Pillet L."/>
            <person name="Moustafa A."/>
            <person name="Platzer M."/>
            <person name="Groth M."/>
            <person name="Szafranski K."/>
            <person name="Schliwa M."/>
        </authorList>
    </citation>
    <scope>NUCLEOTIDE SEQUENCE [LARGE SCALE GENOMIC DNA]</scope>
</reference>
<keyword evidence="3" id="KW-1185">Reference proteome</keyword>